<dbReference type="InterPro" id="IPR020630">
    <property type="entry name" value="THF_DH/CycHdrlase_cat_dom"/>
</dbReference>
<evidence type="ECO:0000256" key="10">
    <source>
        <dbReference type="ARBA" id="ARBA00023268"/>
    </source>
</evidence>
<dbReference type="InterPro" id="IPR020867">
    <property type="entry name" value="THF_DH/CycHdrlase_CS"/>
</dbReference>
<evidence type="ECO:0000256" key="8">
    <source>
        <dbReference type="ARBA" id="ARBA00023102"/>
    </source>
</evidence>
<comment type="caution">
    <text evidence="11">Lacks conserved residue(s) required for the propagation of feature annotation.</text>
</comment>
<keyword evidence="5 11" id="KW-0378">Hydrolase</keyword>
<dbReference type="PANTHER" id="PTHR48099">
    <property type="entry name" value="C-1-TETRAHYDROFOLATE SYNTHASE, CYTOPLASMIC-RELATED"/>
    <property type="match status" value="1"/>
</dbReference>
<feature type="domain" description="Tetrahydrofolate dehydrogenase/cyclohydrolase catalytic" evidence="12">
    <location>
        <begin position="7"/>
        <end position="121"/>
    </location>
</feature>
<keyword evidence="4 11" id="KW-0658">Purine biosynthesis</keyword>
<keyword evidence="15" id="KW-1185">Reference proteome</keyword>
<keyword evidence="8 11" id="KW-0368">Histidine biosynthesis</keyword>
<dbReference type="Gene3D" id="3.40.50.10860">
    <property type="entry name" value="Leucine Dehydrogenase, chain A, domain 1"/>
    <property type="match status" value="1"/>
</dbReference>
<feature type="binding site" evidence="11">
    <location>
        <begin position="166"/>
        <end position="168"/>
    </location>
    <ligand>
        <name>NADP(+)</name>
        <dbReference type="ChEBI" id="CHEBI:58349"/>
    </ligand>
</feature>
<organism evidence="14 15">
    <name type="scientific">Alicyclobacillus acidocaldarius subsp. acidocaldarius (strain ATCC 27009 / DSM 446 / BCRC 14685 / JCM 5260 / KCTC 1825 / NBRC 15652 / NCIMB 11725 / NRRL B-14509 / 104-IA)</name>
    <name type="common">Bacillus acidocaldarius</name>
    <dbReference type="NCBI Taxonomy" id="521098"/>
    <lineage>
        <taxon>Bacteria</taxon>
        <taxon>Bacillati</taxon>
        <taxon>Bacillota</taxon>
        <taxon>Bacilli</taxon>
        <taxon>Bacillales</taxon>
        <taxon>Alicyclobacillaceae</taxon>
        <taxon>Alicyclobacillus</taxon>
    </lineage>
</organism>
<dbReference type="Pfam" id="PF00763">
    <property type="entry name" value="THF_DHG_CYH"/>
    <property type="match status" value="1"/>
</dbReference>
<dbReference type="GO" id="GO:0004488">
    <property type="term" value="F:methylenetetrahydrofolate dehydrogenase (NADP+) activity"/>
    <property type="evidence" value="ECO:0007669"/>
    <property type="project" value="UniProtKB-UniRule"/>
</dbReference>
<keyword evidence="6 11" id="KW-0521">NADP</keyword>
<reference evidence="14 15" key="2">
    <citation type="journal article" date="2010" name="Stand. Genomic Sci.">
        <title>Complete genome sequence of Alicyclobacillus acidocaldarius type strain (104-IA).</title>
        <authorList>
            <person name="Mavromatis K."/>
            <person name="Sikorski J."/>
            <person name="Lapidus A."/>
            <person name="Glavina Del Rio T."/>
            <person name="Copeland A."/>
            <person name="Tice H."/>
            <person name="Cheng J.F."/>
            <person name="Lucas S."/>
            <person name="Chen F."/>
            <person name="Nolan M."/>
            <person name="Bruce D."/>
            <person name="Goodwin L."/>
            <person name="Pitluck S."/>
            <person name="Ivanova N."/>
            <person name="Ovchinnikova G."/>
            <person name="Pati A."/>
            <person name="Chen A."/>
            <person name="Palaniappan K."/>
            <person name="Land M."/>
            <person name="Hauser L."/>
            <person name="Chang Y.J."/>
            <person name="Jeffries C.D."/>
            <person name="Chain P."/>
            <person name="Meincke L."/>
            <person name="Sims D."/>
            <person name="Chertkov O."/>
            <person name="Han C."/>
            <person name="Brettin T."/>
            <person name="Detter J.C."/>
            <person name="Wahrenburg C."/>
            <person name="Rohde M."/>
            <person name="Pukall R."/>
            <person name="Goker M."/>
            <person name="Bristow J."/>
            <person name="Eisen J.A."/>
            <person name="Markowitz V."/>
            <person name="Hugenholtz P."/>
            <person name="Klenk H.P."/>
            <person name="Kyrpides N.C."/>
        </authorList>
    </citation>
    <scope>NUCLEOTIDE SEQUENCE [LARGE SCALE GENOMIC DNA]</scope>
    <source>
        <strain evidence="15">ATCC 27009 / DSM 446 / BCRC 14685 / JCM 5260 / KCTC 1825 / NBRC 15652 / NCIMB 11725 / NRRL B-14509 / 104-IA</strain>
    </source>
</reference>
<dbReference type="InterPro" id="IPR046346">
    <property type="entry name" value="Aminoacid_DH-like_N_sf"/>
</dbReference>
<sequence>MNMAQRLDGRRAAERVQEELKRRVEELASRGILPKLVMLVSEADEVSLGHVRRKARFARGAGLVAEIRTFRAAEGPDALRSAIDRLNEDDEVDAILVQLPLPAGWDEGEILRRVRPDKDVDGLHPENLGQMAYGLPRVWPCTARGVGELLHQHEIGVHGKVACVIGRSPLVGWPIAQWFMAHGATVVQCHRQTPSVAVWTRQADIVVSAAGAPGLVGAEEVRPGAVVIDVGLTYTADGPRGDVDPGVRERASWLTPVPGGVGPMTVAMVAQNAFDLCAMRRGGGRG</sequence>
<gene>
    <name evidence="11" type="primary">folD</name>
    <name evidence="14" type="ordered locus">Aaci_1777</name>
</gene>
<keyword evidence="10 11" id="KW-0511">Multifunctional enzyme</keyword>
<evidence type="ECO:0000256" key="11">
    <source>
        <dbReference type="HAMAP-Rule" id="MF_01576"/>
    </source>
</evidence>
<dbReference type="CDD" id="cd01080">
    <property type="entry name" value="NAD_bind_m-THF_DH_Cyclohyd"/>
    <property type="match status" value="1"/>
</dbReference>
<accession>C8WXG8</accession>
<dbReference type="InterPro" id="IPR036291">
    <property type="entry name" value="NAD(P)-bd_dom_sf"/>
</dbReference>
<dbReference type="EC" id="3.5.4.9" evidence="11"/>
<evidence type="ECO:0000256" key="4">
    <source>
        <dbReference type="ARBA" id="ARBA00022755"/>
    </source>
</evidence>
<dbReference type="EC" id="1.5.1.5" evidence="11"/>
<evidence type="ECO:0000256" key="3">
    <source>
        <dbReference type="ARBA" id="ARBA00022605"/>
    </source>
</evidence>
<evidence type="ECO:0000256" key="6">
    <source>
        <dbReference type="ARBA" id="ARBA00022857"/>
    </source>
</evidence>
<dbReference type="AlphaFoldDB" id="C8WXG8"/>
<comment type="catalytic activity">
    <reaction evidence="11">
        <text>(6R)-5,10-methenyltetrahydrofolate + H2O = (6R)-10-formyltetrahydrofolate + H(+)</text>
        <dbReference type="Rhea" id="RHEA:23700"/>
        <dbReference type="ChEBI" id="CHEBI:15377"/>
        <dbReference type="ChEBI" id="CHEBI:15378"/>
        <dbReference type="ChEBI" id="CHEBI:57455"/>
        <dbReference type="ChEBI" id="CHEBI:195366"/>
        <dbReference type="EC" id="3.5.4.9"/>
    </reaction>
</comment>
<dbReference type="PANTHER" id="PTHR48099:SF5">
    <property type="entry name" value="C-1-TETRAHYDROFOLATE SYNTHASE, CYTOPLASMIC"/>
    <property type="match status" value="1"/>
</dbReference>
<dbReference type="Gene3D" id="3.40.50.720">
    <property type="entry name" value="NAD(P)-binding Rossmann-like Domain"/>
    <property type="match status" value="1"/>
</dbReference>
<dbReference type="PRINTS" id="PR00085">
    <property type="entry name" value="THFDHDRGNASE"/>
</dbReference>
<evidence type="ECO:0000256" key="9">
    <source>
        <dbReference type="ARBA" id="ARBA00023167"/>
    </source>
</evidence>
<dbReference type="InterPro" id="IPR000672">
    <property type="entry name" value="THF_DH/CycHdrlase"/>
</dbReference>
<dbReference type="GO" id="GO:0006164">
    <property type="term" value="P:purine nucleotide biosynthetic process"/>
    <property type="evidence" value="ECO:0007669"/>
    <property type="project" value="UniProtKB-KW"/>
</dbReference>
<dbReference type="GO" id="GO:0035999">
    <property type="term" value="P:tetrahydrofolate interconversion"/>
    <property type="evidence" value="ECO:0007669"/>
    <property type="project" value="UniProtKB-UniRule"/>
</dbReference>
<dbReference type="GO" id="GO:0009086">
    <property type="term" value="P:methionine biosynthetic process"/>
    <property type="evidence" value="ECO:0007669"/>
    <property type="project" value="UniProtKB-KW"/>
</dbReference>
<keyword evidence="2 11" id="KW-0554">One-carbon metabolism</keyword>
<dbReference type="SUPFAM" id="SSF53223">
    <property type="entry name" value="Aminoacid dehydrogenase-like, N-terminal domain"/>
    <property type="match status" value="1"/>
</dbReference>
<evidence type="ECO:0000313" key="15">
    <source>
        <dbReference type="Proteomes" id="UP000001917"/>
    </source>
</evidence>
<keyword evidence="3 11" id="KW-0028">Amino-acid biosynthesis</keyword>
<comment type="pathway">
    <text evidence="1 11">One-carbon metabolism; tetrahydrofolate interconversion.</text>
</comment>
<evidence type="ECO:0000259" key="13">
    <source>
        <dbReference type="Pfam" id="PF02882"/>
    </source>
</evidence>
<proteinExistence type="inferred from homology"/>
<feature type="domain" description="Tetrahydrofolate dehydrogenase/cyclohydrolase NAD(P)-binding" evidence="13">
    <location>
        <begin position="140"/>
        <end position="277"/>
    </location>
</feature>
<dbReference type="HOGENOM" id="CLU_034045_2_1_9"/>
<name>C8WXG8_ALIAD</name>
<evidence type="ECO:0000256" key="2">
    <source>
        <dbReference type="ARBA" id="ARBA00022563"/>
    </source>
</evidence>
<protein>
    <recommendedName>
        <fullName evidence="11">Bifunctional protein FolD</fullName>
    </recommendedName>
    <domain>
        <recommendedName>
            <fullName evidence="11">Methylenetetrahydrofolate dehydrogenase</fullName>
            <ecNumber evidence="11">1.5.1.5</ecNumber>
        </recommendedName>
    </domain>
    <domain>
        <recommendedName>
            <fullName evidence="11">Methenyltetrahydrofolate cyclohydrolase</fullName>
            <ecNumber evidence="11">3.5.4.9</ecNumber>
        </recommendedName>
    </domain>
</protein>
<comment type="similarity">
    <text evidence="11">Belongs to the tetrahydrofolate dehydrogenase/cyclohydrolase family.</text>
</comment>
<comment type="function">
    <text evidence="11">Catalyzes the oxidation of 5,10-methylenetetrahydrofolate to 5,10-methenyltetrahydrofolate and then the hydrolysis of 5,10-methenyltetrahydrofolate to 10-formyltetrahydrofolate.</text>
</comment>
<comment type="subunit">
    <text evidence="11">Homodimer.</text>
</comment>
<dbReference type="HAMAP" id="MF_01576">
    <property type="entry name" value="THF_DHG_CYH"/>
    <property type="match status" value="1"/>
</dbReference>
<dbReference type="InterPro" id="IPR020631">
    <property type="entry name" value="THF_DH/CycHdrlase_NAD-bd_dom"/>
</dbReference>
<evidence type="ECO:0000256" key="1">
    <source>
        <dbReference type="ARBA" id="ARBA00004777"/>
    </source>
</evidence>
<evidence type="ECO:0000256" key="7">
    <source>
        <dbReference type="ARBA" id="ARBA00023002"/>
    </source>
</evidence>
<reference evidence="15" key="1">
    <citation type="submission" date="2009-09" db="EMBL/GenBank/DDBJ databases">
        <title>The complete chromosome of Alicyclobacillus acidocaldarius subsp. acidocaldarius DSM 446.</title>
        <authorList>
            <consortium name="US DOE Joint Genome Institute (JGI-PGF)"/>
            <person name="Lucas S."/>
            <person name="Copeland A."/>
            <person name="Lapidus A."/>
            <person name="Glavina del Rio T."/>
            <person name="Dalin E."/>
            <person name="Tice H."/>
            <person name="Bruce D."/>
            <person name="Goodwin L."/>
            <person name="Pitluck S."/>
            <person name="Kyrpides N."/>
            <person name="Mavromatis K."/>
            <person name="Ivanova N."/>
            <person name="Ovchinnikova G."/>
            <person name="Chertkov O."/>
            <person name="Sims D."/>
            <person name="Brettin T."/>
            <person name="Detter J.C."/>
            <person name="Han C."/>
            <person name="Larimer F."/>
            <person name="Land M."/>
            <person name="Hauser L."/>
            <person name="Markowitz V."/>
            <person name="Cheng J.-F."/>
            <person name="Hugenholtz P."/>
            <person name="Woyke T."/>
            <person name="Wu D."/>
            <person name="Pukall R."/>
            <person name="Klenk H.-P."/>
            <person name="Eisen J.A."/>
        </authorList>
    </citation>
    <scope>NUCLEOTIDE SEQUENCE [LARGE SCALE GENOMIC DNA]</scope>
    <source>
        <strain evidence="15">ATCC 27009 / DSM 446 / BCRC 14685 / JCM 5260 / KCTC 1825 / NBRC 15652 / NCIMB 11725 / NRRL B-14509 / 104-IA</strain>
    </source>
</reference>
<keyword evidence="9 11" id="KW-0486">Methionine biosynthesis</keyword>
<evidence type="ECO:0000259" key="12">
    <source>
        <dbReference type="Pfam" id="PF00763"/>
    </source>
</evidence>
<dbReference type="SUPFAM" id="SSF51735">
    <property type="entry name" value="NAD(P)-binding Rossmann-fold domains"/>
    <property type="match status" value="1"/>
</dbReference>
<dbReference type="KEGG" id="aac:Aaci_1777"/>
<dbReference type="Proteomes" id="UP000001917">
    <property type="component" value="Chromosome"/>
</dbReference>
<dbReference type="PROSITE" id="PS00767">
    <property type="entry name" value="THF_DHG_CYH_2"/>
    <property type="match status" value="1"/>
</dbReference>
<dbReference type="GO" id="GO:0004477">
    <property type="term" value="F:methenyltetrahydrofolate cyclohydrolase activity"/>
    <property type="evidence" value="ECO:0007669"/>
    <property type="project" value="UniProtKB-UniRule"/>
</dbReference>
<dbReference type="GO" id="GO:0000105">
    <property type="term" value="P:L-histidine biosynthetic process"/>
    <property type="evidence" value="ECO:0007669"/>
    <property type="project" value="UniProtKB-KW"/>
</dbReference>
<dbReference type="Pfam" id="PF02882">
    <property type="entry name" value="THF_DHG_CYH_C"/>
    <property type="match status" value="1"/>
</dbReference>
<dbReference type="STRING" id="521098.Aaci_1777"/>
<evidence type="ECO:0000256" key="5">
    <source>
        <dbReference type="ARBA" id="ARBA00022801"/>
    </source>
</evidence>
<keyword evidence="7 11" id="KW-0560">Oxidoreductase</keyword>
<dbReference type="EMBL" id="CP001727">
    <property type="protein sequence ID" value="ACV58789.1"/>
    <property type="molecule type" value="Genomic_DNA"/>
</dbReference>
<comment type="catalytic activity">
    <reaction evidence="11">
        <text>(6R)-5,10-methylene-5,6,7,8-tetrahydrofolate + NADP(+) = (6R)-5,10-methenyltetrahydrofolate + NADPH</text>
        <dbReference type="Rhea" id="RHEA:22812"/>
        <dbReference type="ChEBI" id="CHEBI:15636"/>
        <dbReference type="ChEBI" id="CHEBI:57455"/>
        <dbReference type="ChEBI" id="CHEBI:57783"/>
        <dbReference type="ChEBI" id="CHEBI:58349"/>
        <dbReference type="EC" id="1.5.1.5"/>
    </reaction>
</comment>
<dbReference type="eggNOG" id="COG0190">
    <property type="taxonomic scope" value="Bacteria"/>
</dbReference>
<dbReference type="UniPathway" id="UPA00193"/>
<dbReference type="GO" id="GO:0005829">
    <property type="term" value="C:cytosol"/>
    <property type="evidence" value="ECO:0007669"/>
    <property type="project" value="TreeGrafter"/>
</dbReference>
<evidence type="ECO:0000313" key="14">
    <source>
        <dbReference type="EMBL" id="ACV58789.1"/>
    </source>
</evidence>